<proteinExistence type="predicted"/>
<gene>
    <name evidence="1" type="ORF">OCBIM_22003015mg</name>
</gene>
<accession>A0A0L8HXR0</accession>
<evidence type="ECO:0000313" key="1">
    <source>
        <dbReference type="EMBL" id="KOF93976.1"/>
    </source>
</evidence>
<reference evidence="1" key="1">
    <citation type="submission" date="2015-07" db="EMBL/GenBank/DDBJ databases">
        <title>MeaNS - Measles Nucleotide Surveillance Program.</title>
        <authorList>
            <person name="Tran T."/>
            <person name="Druce J."/>
        </authorList>
    </citation>
    <scope>NUCLEOTIDE SEQUENCE</scope>
    <source>
        <strain evidence="1">UCB-OBI-ISO-001</strain>
        <tissue evidence="1">Gonad</tissue>
    </source>
</reference>
<dbReference type="AlphaFoldDB" id="A0A0L8HXR0"/>
<dbReference type="EMBL" id="KQ417055">
    <property type="protein sequence ID" value="KOF93976.1"/>
    <property type="molecule type" value="Genomic_DNA"/>
</dbReference>
<protein>
    <submittedName>
        <fullName evidence="1">Uncharacterized protein</fullName>
    </submittedName>
</protein>
<organism evidence="1">
    <name type="scientific">Octopus bimaculoides</name>
    <name type="common">California two-spotted octopus</name>
    <dbReference type="NCBI Taxonomy" id="37653"/>
    <lineage>
        <taxon>Eukaryota</taxon>
        <taxon>Metazoa</taxon>
        <taxon>Spiralia</taxon>
        <taxon>Lophotrochozoa</taxon>
        <taxon>Mollusca</taxon>
        <taxon>Cephalopoda</taxon>
        <taxon>Coleoidea</taxon>
        <taxon>Octopodiformes</taxon>
        <taxon>Octopoda</taxon>
        <taxon>Incirrata</taxon>
        <taxon>Octopodidae</taxon>
        <taxon>Octopus</taxon>
    </lineage>
</organism>
<sequence>MIIFIFWSEIPHHVWKLLLNVTKCLPSKIWMNRTTVCKGIFEYQNCCILNLLKKQKNFHLSF</sequence>
<name>A0A0L8HXR0_OCTBM</name>